<sequence>MPRSTTPQKPHVCPRCGSRKLATILWGLPAFDDELERRLDAGEVVLGGCCVTDDDPVWECTECGWQAGKRGKAGGTGDEGHGPES</sequence>
<keyword evidence="2" id="KW-1185">Reference proteome</keyword>
<dbReference type="RefSeq" id="WP_148598027.1">
    <property type="nucleotide sequence ID" value="NZ_CP042997.1"/>
</dbReference>
<evidence type="ECO:0000313" key="1">
    <source>
        <dbReference type="EMBL" id="QEH38599.1"/>
    </source>
</evidence>
<dbReference type="AlphaFoldDB" id="A0A5B9WEE1"/>
<accession>A0A5B9WEE1</accession>
<dbReference type="KEGG" id="agv:OJF2_72030"/>
<dbReference type="OrthoDB" id="4979632at2"/>
<name>A0A5B9WEE1_9BACT</name>
<dbReference type="Proteomes" id="UP000324233">
    <property type="component" value="Chromosome"/>
</dbReference>
<reference evidence="1 2" key="1">
    <citation type="submission" date="2019-08" db="EMBL/GenBank/DDBJ databases">
        <title>Deep-cultivation of Planctomycetes and their phenomic and genomic characterization uncovers novel biology.</title>
        <authorList>
            <person name="Wiegand S."/>
            <person name="Jogler M."/>
            <person name="Boedeker C."/>
            <person name="Pinto D."/>
            <person name="Vollmers J."/>
            <person name="Rivas-Marin E."/>
            <person name="Kohn T."/>
            <person name="Peeters S.H."/>
            <person name="Heuer A."/>
            <person name="Rast P."/>
            <person name="Oberbeckmann S."/>
            <person name="Bunk B."/>
            <person name="Jeske O."/>
            <person name="Meyerdierks A."/>
            <person name="Storesund J.E."/>
            <person name="Kallscheuer N."/>
            <person name="Luecker S."/>
            <person name="Lage O.M."/>
            <person name="Pohl T."/>
            <person name="Merkel B.J."/>
            <person name="Hornburger P."/>
            <person name="Mueller R.-W."/>
            <person name="Bruemmer F."/>
            <person name="Labrenz M."/>
            <person name="Spormann A.M."/>
            <person name="Op den Camp H."/>
            <person name="Overmann J."/>
            <person name="Amann R."/>
            <person name="Jetten M.S.M."/>
            <person name="Mascher T."/>
            <person name="Medema M.H."/>
            <person name="Devos D.P."/>
            <person name="Kaster A.-K."/>
            <person name="Ovreas L."/>
            <person name="Rohde M."/>
            <person name="Galperin M.Y."/>
            <person name="Jogler C."/>
        </authorList>
    </citation>
    <scope>NUCLEOTIDE SEQUENCE [LARGE SCALE GENOMIC DNA]</scope>
    <source>
        <strain evidence="1 2">OJF2</strain>
    </source>
</reference>
<proteinExistence type="predicted"/>
<gene>
    <name evidence="1" type="ORF">OJF2_72030</name>
</gene>
<evidence type="ECO:0000313" key="2">
    <source>
        <dbReference type="Proteomes" id="UP000324233"/>
    </source>
</evidence>
<dbReference type="EMBL" id="CP042997">
    <property type="protein sequence ID" value="QEH38599.1"/>
    <property type="molecule type" value="Genomic_DNA"/>
</dbReference>
<organism evidence="1 2">
    <name type="scientific">Aquisphaera giovannonii</name>
    <dbReference type="NCBI Taxonomy" id="406548"/>
    <lineage>
        <taxon>Bacteria</taxon>
        <taxon>Pseudomonadati</taxon>
        <taxon>Planctomycetota</taxon>
        <taxon>Planctomycetia</taxon>
        <taxon>Isosphaerales</taxon>
        <taxon>Isosphaeraceae</taxon>
        <taxon>Aquisphaera</taxon>
    </lineage>
</organism>
<protein>
    <submittedName>
        <fullName evidence="1">Uncharacterized protein</fullName>
    </submittedName>
</protein>